<protein>
    <submittedName>
        <fullName evidence="3">Multidrug resistance-associated protein 1-like</fullName>
    </submittedName>
</protein>
<sequence length="141" mass="15890">MSAGEGTLESYCGSIFWDSQLSWNTTTPDLTPCFEWSCLLWVACGFYWVFFPFHYASLLGSKEPPLQHSRFSASRTVLALLLFIVAFTDFSYALYQWKHDGVNLPNIYYVSPVIIAGSMVLVMINVQLDRRAGLRGTGLPC</sequence>
<feature type="transmembrane region" description="Helical" evidence="1">
    <location>
        <begin position="34"/>
        <end position="56"/>
    </location>
</feature>
<dbReference type="GeneID" id="106813256"/>
<feature type="transmembrane region" description="Helical" evidence="1">
    <location>
        <begin position="107"/>
        <end position="126"/>
    </location>
</feature>
<keyword evidence="1" id="KW-0812">Transmembrane</keyword>
<feature type="transmembrane region" description="Helical" evidence="1">
    <location>
        <begin position="77"/>
        <end position="95"/>
    </location>
</feature>
<dbReference type="RefSeq" id="XP_014672830.1">
    <property type="nucleotide sequence ID" value="XM_014817344.1"/>
</dbReference>
<keyword evidence="1" id="KW-1133">Transmembrane helix</keyword>
<accession>A0ABM1EKV9</accession>
<evidence type="ECO:0000256" key="1">
    <source>
        <dbReference type="SAM" id="Phobius"/>
    </source>
</evidence>
<reference evidence="3" key="1">
    <citation type="submission" date="2025-08" db="UniProtKB">
        <authorList>
            <consortium name="RefSeq"/>
        </authorList>
    </citation>
    <scope>IDENTIFICATION</scope>
</reference>
<gene>
    <name evidence="3" type="primary">LOC106813256</name>
</gene>
<evidence type="ECO:0000313" key="3">
    <source>
        <dbReference type="RefSeq" id="XP_014672830.1"/>
    </source>
</evidence>
<organism evidence="2 3">
    <name type="scientific">Priapulus caudatus</name>
    <name type="common">Priapulid worm</name>
    <dbReference type="NCBI Taxonomy" id="37621"/>
    <lineage>
        <taxon>Eukaryota</taxon>
        <taxon>Metazoa</taxon>
        <taxon>Ecdysozoa</taxon>
        <taxon>Scalidophora</taxon>
        <taxon>Priapulida</taxon>
        <taxon>Priapulimorpha</taxon>
        <taxon>Priapulimorphida</taxon>
        <taxon>Priapulidae</taxon>
        <taxon>Priapulus</taxon>
    </lineage>
</organism>
<evidence type="ECO:0000313" key="2">
    <source>
        <dbReference type="Proteomes" id="UP000695022"/>
    </source>
</evidence>
<name>A0ABM1EKV9_PRICU</name>
<keyword evidence="1" id="KW-0472">Membrane</keyword>
<proteinExistence type="predicted"/>
<dbReference type="Proteomes" id="UP000695022">
    <property type="component" value="Unplaced"/>
</dbReference>
<feature type="non-terminal residue" evidence="3">
    <location>
        <position position="141"/>
    </location>
</feature>
<keyword evidence="2" id="KW-1185">Reference proteome</keyword>